<sequence length="122" mass="13749">MAQSPTSSSVAMAKASASNDKIEYLYTKRRVVDLTQDDPYYYISYQQPLRDAWLLKSCGYQDPRLSEGPAPCLKFHKDKGPQDVLKVFLGDCEIYLGDSGDNKRQVLPCSKTPAQPTFQIHL</sequence>
<protein>
    <submittedName>
        <fullName evidence="1">Uncharacterized protein</fullName>
    </submittedName>
</protein>
<comment type="caution">
    <text evidence="1">The sequence shown here is derived from an EMBL/GenBank/DDBJ whole genome shotgun (WGS) entry which is preliminary data.</text>
</comment>
<reference evidence="1 2" key="1">
    <citation type="submission" date="2023-01" db="EMBL/GenBank/DDBJ databases">
        <title>Analysis of 21 Apiospora genomes using comparative genomics revels a genus with tremendous synthesis potential of carbohydrate active enzymes and secondary metabolites.</title>
        <authorList>
            <person name="Sorensen T."/>
        </authorList>
    </citation>
    <scope>NUCLEOTIDE SEQUENCE [LARGE SCALE GENOMIC DNA]</scope>
    <source>
        <strain evidence="1 2">CBS 83171</strain>
    </source>
</reference>
<gene>
    <name evidence="1" type="ORF">PG996_010957</name>
</gene>
<dbReference type="EMBL" id="JAQQWM010000007">
    <property type="protein sequence ID" value="KAK8057020.1"/>
    <property type="molecule type" value="Genomic_DNA"/>
</dbReference>
<evidence type="ECO:0000313" key="2">
    <source>
        <dbReference type="Proteomes" id="UP001446871"/>
    </source>
</evidence>
<dbReference type="Proteomes" id="UP001446871">
    <property type="component" value="Unassembled WGS sequence"/>
</dbReference>
<proteinExistence type="predicted"/>
<evidence type="ECO:0000313" key="1">
    <source>
        <dbReference type="EMBL" id="KAK8057020.1"/>
    </source>
</evidence>
<accession>A0ABR1UG19</accession>
<name>A0ABR1UG19_9PEZI</name>
<keyword evidence="2" id="KW-1185">Reference proteome</keyword>
<organism evidence="1 2">
    <name type="scientific">Apiospora saccharicola</name>
    <dbReference type="NCBI Taxonomy" id="335842"/>
    <lineage>
        <taxon>Eukaryota</taxon>
        <taxon>Fungi</taxon>
        <taxon>Dikarya</taxon>
        <taxon>Ascomycota</taxon>
        <taxon>Pezizomycotina</taxon>
        <taxon>Sordariomycetes</taxon>
        <taxon>Xylariomycetidae</taxon>
        <taxon>Amphisphaeriales</taxon>
        <taxon>Apiosporaceae</taxon>
        <taxon>Apiospora</taxon>
    </lineage>
</organism>